<accession>A0A9P5Y5K6</accession>
<proteinExistence type="predicted"/>
<dbReference type="EMBL" id="MU150260">
    <property type="protein sequence ID" value="KAF9463713.1"/>
    <property type="molecule type" value="Genomic_DNA"/>
</dbReference>
<sequence>MASRLSNELIRGILLIGLHVPDVMFRDVSPKSPFFRLSHQPTSGVLLVCKSWTVVATPLLYQVVILRSKTQAQALERTLRTRHDLGTFVRKLRVEGGLGSAIHSVLTRSPNITDLCLSLDLRSSDSVTGLVRSLDRINPVCLVIVDPRETEVNNTPLNQLISKLTSTLVKWTNLNEVYVSGMEDHIHRWYQITAALIEVKSLHTIIIPFPRCTEDTIQELKKCPSLKLIRIVDAEGMSEGGDTETSRYKAVRDCVDSDRRLRALVKFESPPPPRVFIPNIPVIDPAYVPMTHSSDEVRDLVWSRVLYFVFDIDVRTGDESITYKDLLSYSNRNNSRIPAVSKDFHRLSLPYIYGFLMFFNHKSLQKYTSTIHDNPSLGKHLRYLQILPSYLAFPNPDDLRECLRVIIKRAPNLTKLHAVPPPVKDAFRPMFESRLPVAIDTFRTLANTAGPRVLSILGMEIVGGPQETLCPSVLRQFESLRSLRCEVTAIFDLNIDNIFWKSLSALQSLQITYCSPSFLGVISTLHLPSLREFEIKYLNKPPAVTAFLKIHGPKITRLGICPKNHLVTSVFDLCPNMTCLKIYLSPNTDDRECFSQTAHARLTKIIFDRTECDDSGPPATESPEYISALKFSNFPALHEIQVPFLDWPVTEFEISRSKWPECSEFLASHNIKLTDSEGRTWRPRLKLSKA</sequence>
<protein>
    <submittedName>
        <fullName evidence="1">Uncharacterized protein</fullName>
    </submittedName>
</protein>
<dbReference type="Proteomes" id="UP000807353">
    <property type="component" value="Unassembled WGS sequence"/>
</dbReference>
<name>A0A9P5Y5K6_9AGAR</name>
<dbReference type="Gene3D" id="3.80.10.10">
    <property type="entry name" value="Ribonuclease Inhibitor"/>
    <property type="match status" value="1"/>
</dbReference>
<organism evidence="1 2">
    <name type="scientific">Collybia nuda</name>
    <dbReference type="NCBI Taxonomy" id="64659"/>
    <lineage>
        <taxon>Eukaryota</taxon>
        <taxon>Fungi</taxon>
        <taxon>Dikarya</taxon>
        <taxon>Basidiomycota</taxon>
        <taxon>Agaricomycotina</taxon>
        <taxon>Agaricomycetes</taxon>
        <taxon>Agaricomycetidae</taxon>
        <taxon>Agaricales</taxon>
        <taxon>Tricholomatineae</taxon>
        <taxon>Clitocybaceae</taxon>
        <taxon>Collybia</taxon>
    </lineage>
</organism>
<dbReference type="AlphaFoldDB" id="A0A9P5Y5K6"/>
<comment type="caution">
    <text evidence="1">The sequence shown here is derived from an EMBL/GenBank/DDBJ whole genome shotgun (WGS) entry which is preliminary data.</text>
</comment>
<reference evidence="1" key="1">
    <citation type="submission" date="2020-11" db="EMBL/GenBank/DDBJ databases">
        <authorList>
            <consortium name="DOE Joint Genome Institute"/>
            <person name="Ahrendt S."/>
            <person name="Riley R."/>
            <person name="Andreopoulos W."/>
            <person name="Labutti K."/>
            <person name="Pangilinan J."/>
            <person name="Ruiz-Duenas F.J."/>
            <person name="Barrasa J.M."/>
            <person name="Sanchez-Garcia M."/>
            <person name="Camarero S."/>
            <person name="Miyauchi S."/>
            <person name="Serrano A."/>
            <person name="Linde D."/>
            <person name="Babiker R."/>
            <person name="Drula E."/>
            <person name="Ayuso-Fernandez I."/>
            <person name="Pacheco R."/>
            <person name="Padilla G."/>
            <person name="Ferreira P."/>
            <person name="Barriuso J."/>
            <person name="Kellner H."/>
            <person name="Castanera R."/>
            <person name="Alfaro M."/>
            <person name="Ramirez L."/>
            <person name="Pisabarro A.G."/>
            <person name="Kuo A."/>
            <person name="Tritt A."/>
            <person name="Lipzen A."/>
            <person name="He G."/>
            <person name="Yan M."/>
            <person name="Ng V."/>
            <person name="Cullen D."/>
            <person name="Martin F."/>
            <person name="Rosso M.-N."/>
            <person name="Henrissat B."/>
            <person name="Hibbett D."/>
            <person name="Martinez A.T."/>
            <person name="Grigoriev I.V."/>
        </authorList>
    </citation>
    <scope>NUCLEOTIDE SEQUENCE</scope>
    <source>
        <strain evidence="1">CBS 247.69</strain>
    </source>
</reference>
<dbReference type="OrthoDB" id="2906982at2759"/>
<keyword evidence="2" id="KW-1185">Reference proteome</keyword>
<dbReference type="InterPro" id="IPR032675">
    <property type="entry name" value="LRR_dom_sf"/>
</dbReference>
<evidence type="ECO:0000313" key="2">
    <source>
        <dbReference type="Proteomes" id="UP000807353"/>
    </source>
</evidence>
<evidence type="ECO:0000313" key="1">
    <source>
        <dbReference type="EMBL" id="KAF9463713.1"/>
    </source>
</evidence>
<gene>
    <name evidence="1" type="ORF">BDZ94DRAFT_598825</name>
</gene>
<dbReference type="SUPFAM" id="SSF52047">
    <property type="entry name" value="RNI-like"/>
    <property type="match status" value="1"/>
</dbReference>